<dbReference type="InterPro" id="IPR038441">
    <property type="entry name" value="THAP_Znf_sf"/>
</dbReference>
<keyword evidence="6" id="KW-0472">Membrane</keyword>
<accession>A0ABQ9HAH6</accession>
<dbReference type="Gene3D" id="6.20.210.20">
    <property type="entry name" value="THAP domain"/>
    <property type="match status" value="1"/>
</dbReference>
<feature type="transmembrane region" description="Helical" evidence="6">
    <location>
        <begin position="22"/>
        <end position="42"/>
    </location>
</feature>
<evidence type="ECO:0000256" key="4">
    <source>
        <dbReference type="ARBA" id="ARBA00023125"/>
    </source>
</evidence>
<reference evidence="8 9" key="1">
    <citation type="submission" date="2023-02" db="EMBL/GenBank/DDBJ databases">
        <title>LHISI_Scaffold_Assembly.</title>
        <authorList>
            <person name="Stuart O.P."/>
            <person name="Cleave R."/>
            <person name="Magrath M.J.L."/>
            <person name="Mikheyev A.S."/>
        </authorList>
    </citation>
    <scope>NUCLEOTIDE SEQUENCE [LARGE SCALE GENOMIC DNA]</scope>
    <source>
        <strain evidence="8">Daus_M_001</strain>
        <tissue evidence="8">Leg muscle</tissue>
    </source>
</reference>
<gene>
    <name evidence="8" type="ORF">PR048_017581</name>
</gene>
<evidence type="ECO:0000256" key="1">
    <source>
        <dbReference type="ARBA" id="ARBA00022723"/>
    </source>
</evidence>
<dbReference type="Pfam" id="PF05485">
    <property type="entry name" value="THAP"/>
    <property type="match status" value="1"/>
</dbReference>
<keyword evidence="1" id="KW-0479">Metal-binding</keyword>
<dbReference type="InterPro" id="IPR006612">
    <property type="entry name" value="THAP_Znf"/>
</dbReference>
<dbReference type="Proteomes" id="UP001159363">
    <property type="component" value="Chromosome 5"/>
</dbReference>
<evidence type="ECO:0000256" key="6">
    <source>
        <dbReference type="SAM" id="Phobius"/>
    </source>
</evidence>
<dbReference type="EMBL" id="JARBHB010000006">
    <property type="protein sequence ID" value="KAJ8881108.1"/>
    <property type="molecule type" value="Genomic_DNA"/>
</dbReference>
<organism evidence="8 9">
    <name type="scientific">Dryococelus australis</name>
    <dbReference type="NCBI Taxonomy" id="614101"/>
    <lineage>
        <taxon>Eukaryota</taxon>
        <taxon>Metazoa</taxon>
        <taxon>Ecdysozoa</taxon>
        <taxon>Arthropoda</taxon>
        <taxon>Hexapoda</taxon>
        <taxon>Insecta</taxon>
        <taxon>Pterygota</taxon>
        <taxon>Neoptera</taxon>
        <taxon>Polyneoptera</taxon>
        <taxon>Phasmatodea</taxon>
        <taxon>Verophasmatodea</taxon>
        <taxon>Anareolatae</taxon>
        <taxon>Phasmatidae</taxon>
        <taxon>Eurycanthinae</taxon>
        <taxon>Dryococelus</taxon>
    </lineage>
</organism>
<dbReference type="PROSITE" id="PS50950">
    <property type="entry name" value="ZF_THAP"/>
    <property type="match status" value="1"/>
</dbReference>
<keyword evidence="2 5" id="KW-0863">Zinc-finger</keyword>
<keyword evidence="9" id="KW-1185">Reference proteome</keyword>
<comment type="caution">
    <text evidence="8">The sequence shown here is derived from an EMBL/GenBank/DDBJ whole genome shotgun (WGS) entry which is preliminary data.</text>
</comment>
<evidence type="ECO:0000256" key="3">
    <source>
        <dbReference type="ARBA" id="ARBA00022833"/>
    </source>
</evidence>
<keyword evidence="4 5" id="KW-0238">DNA-binding</keyword>
<dbReference type="SMART" id="SM00692">
    <property type="entry name" value="DM3"/>
    <property type="match status" value="1"/>
</dbReference>
<dbReference type="PANTHER" id="PTHR46600">
    <property type="entry name" value="THAP DOMAIN-CONTAINING"/>
    <property type="match status" value="1"/>
</dbReference>
<evidence type="ECO:0000313" key="9">
    <source>
        <dbReference type="Proteomes" id="UP001159363"/>
    </source>
</evidence>
<dbReference type="SUPFAM" id="SSF57716">
    <property type="entry name" value="Glucocorticoid receptor-like (DNA-binding domain)"/>
    <property type="match status" value="1"/>
</dbReference>
<protein>
    <recommendedName>
        <fullName evidence="7">THAP-type domain-containing protein</fullName>
    </recommendedName>
</protein>
<keyword evidence="6" id="KW-0812">Transmembrane</keyword>
<name>A0ABQ9HAH6_9NEOP</name>
<dbReference type="InterPro" id="IPR026516">
    <property type="entry name" value="THAP1/10"/>
</dbReference>
<evidence type="ECO:0000256" key="5">
    <source>
        <dbReference type="PROSITE-ProRule" id="PRU00309"/>
    </source>
</evidence>
<dbReference type="PANTHER" id="PTHR46600:SF2">
    <property type="entry name" value="THAP DOMAIN-CONTAINING PROTEIN 1"/>
    <property type="match status" value="1"/>
</dbReference>
<feature type="domain" description="THAP-type" evidence="7">
    <location>
        <begin position="1"/>
        <end position="96"/>
    </location>
</feature>
<sequence length="106" mass="12404">MPAVCSAYGCTNRSNKTTDLSYYKLLLFLIMLKGIFCFRFPLKNEELTKKWVDALRRDKWYPTPASYLCSAHFSEKCTYKTNNQRRLFASAVPTKLFFSEHLKKNG</sequence>
<evidence type="ECO:0000259" key="7">
    <source>
        <dbReference type="PROSITE" id="PS50950"/>
    </source>
</evidence>
<keyword evidence="3" id="KW-0862">Zinc</keyword>
<proteinExistence type="predicted"/>
<evidence type="ECO:0000313" key="8">
    <source>
        <dbReference type="EMBL" id="KAJ8881108.1"/>
    </source>
</evidence>
<evidence type="ECO:0000256" key="2">
    <source>
        <dbReference type="ARBA" id="ARBA00022771"/>
    </source>
</evidence>
<keyword evidence="6" id="KW-1133">Transmembrane helix</keyword>
<dbReference type="SMART" id="SM00980">
    <property type="entry name" value="THAP"/>
    <property type="match status" value="1"/>
</dbReference>